<organism evidence="1 2">
    <name type="scientific">Hymenobacter glacieicola</name>
    <dbReference type="NCBI Taxonomy" id="1562124"/>
    <lineage>
        <taxon>Bacteria</taxon>
        <taxon>Pseudomonadati</taxon>
        <taxon>Bacteroidota</taxon>
        <taxon>Cytophagia</taxon>
        <taxon>Cytophagales</taxon>
        <taxon>Hymenobacteraceae</taxon>
        <taxon>Hymenobacter</taxon>
    </lineage>
</organism>
<proteinExistence type="predicted"/>
<protein>
    <recommendedName>
        <fullName evidence="3">Terminase</fullName>
    </recommendedName>
</protein>
<name>A0ABQ1WKB4_9BACT</name>
<dbReference type="EMBL" id="BMGS01000002">
    <property type="protein sequence ID" value="GGG34066.1"/>
    <property type="molecule type" value="Genomic_DNA"/>
</dbReference>
<sequence>MGKSSHTVAQQKRKLLDALRASLGVVETACKRAGVPRRNHYDWMAKDKKYAAEVDEIEDVALDFGESQLHKLMNGYSVPDTKVFFNKEDPDSPIIVPLTKHIGPDPSSVIFFLKTKGKKRGFVERTQVEHSGAIGGVKVSIRKAKEKDGN</sequence>
<comment type="caution">
    <text evidence="1">The sequence shown here is derived from an EMBL/GenBank/DDBJ whole genome shotgun (WGS) entry which is preliminary data.</text>
</comment>
<evidence type="ECO:0008006" key="3">
    <source>
        <dbReference type="Google" id="ProtNLM"/>
    </source>
</evidence>
<dbReference type="Proteomes" id="UP000601361">
    <property type="component" value="Unassembled WGS sequence"/>
</dbReference>
<reference evidence="2" key="1">
    <citation type="journal article" date="2019" name="Int. J. Syst. Evol. Microbiol.">
        <title>The Global Catalogue of Microorganisms (GCM) 10K type strain sequencing project: providing services to taxonomists for standard genome sequencing and annotation.</title>
        <authorList>
            <consortium name="The Broad Institute Genomics Platform"/>
            <consortium name="The Broad Institute Genome Sequencing Center for Infectious Disease"/>
            <person name="Wu L."/>
            <person name="Ma J."/>
        </authorList>
    </citation>
    <scope>NUCLEOTIDE SEQUENCE [LARGE SCALE GENOMIC DNA]</scope>
    <source>
        <strain evidence="2">CGMCC 1.12990</strain>
    </source>
</reference>
<keyword evidence="2" id="KW-1185">Reference proteome</keyword>
<accession>A0ABQ1WKB4</accession>
<evidence type="ECO:0000313" key="2">
    <source>
        <dbReference type="Proteomes" id="UP000601361"/>
    </source>
</evidence>
<gene>
    <name evidence="1" type="ORF">GCM10011378_08110</name>
</gene>
<evidence type="ECO:0000313" key="1">
    <source>
        <dbReference type="EMBL" id="GGG34066.1"/>
    </source>
</evidence>